<feature type="transmembrane region" description="Helical" evidence="1">
    <location>
        <begin position="77"/>
        <end position="95"/>
    </location>
</feature>
<proteinExistence type="predicted"/>
<dbReference type="AlphaFoldDB" id="A0A8X7RPS2"/>
<evidence type="ECO:0000256" key="1">
    <source>
        <dbReference type="SAM" id="Phobius"/>
    </source>
</evidence>
<dbReference type="Proteomes" id="UP000886595">
    <property type="component" value="Unassembled WGS sequence"/>
</dbReference>
<gene>
    <name evidence="2" type="ORF">Bca52824_038805</name>
</gene>
<name>A0A8X7RPS2_BRACI</name>
<protein>
    <submittedName>
        <fullName evidence="2">Uncharacterized protein</fullName>
    </submittedName>
</protein>
<keyword evidence="1" id="KW-0472">Membrane</keyword>
<dbReference type="EMBL" id="JAAMPC010000009">
    <property type="protein sequence ID" value="KAG2292136.1"/>
    <property type="molecule type" value="Genomic_DNA"/>
</dbReference>
<dbReference type="PANTHER" id="PTHR33116">
    <property type="entry name" value="REVERSE TRANSCRIPTASE ZINC-BINDING DOMAIN-CONTAINING PROTEIN-RELATED-RELATED"/>
    <property type="match status" value="1"/>
</dbReference>
<dbReference type="OrthoDB" id="1108823at2759"/>
<accession>A0A8X7RPS2</accession>
<keyword evidence="1" id="KW-0812">Transmembrane</keyword>
<reference evidence="2 3" key="1">
    <citation type="submission" date="2020-02" db="EMBL/GenBank/DDBJ databases">
        <authorList>
            <person name="Ma Q."/>
            <person name="Huang Y."/>
            <person name="Song X."/>
            <person name="Pei D."/>
        </authorList>
    </citation>
    <scope>NUCLEOTIDE SEQUENCE [LARGE SCALE GENOMIC DNA]</scope>
    <source>
        <strain evidence="2">Sxm20200214</strain>
        <tissue evidence="2">Leaf</tissue>
    </source>
</reference>
<evidence type="ECO:0000313" key="2">
    <source>
        <dbReference type="EMBL" id="KAG2292136.1"/>
    </source>
</evidence>
<keyword evidence="3" id="KW-1185">Reference proteome</keyword>
<dbReference type="PANTHER" id="PTHR33116:SF80">
    <property type="entry name" value="REVERSE TRANSCRIPTASE ZINC-BINDING DOMAIN-CONTAINING PROTEIN"/>
    <property type="match status" value="1"/>
</dbReference>
<comment type="caution">
    <text evidence="2">The sequence shown here is derived from an EMBL/GenBank/DDBJ whole genome shotgun (WGS) entry which is preliminary data.</text>
</comment>
<evidence type="ECO:0000313" key="3">
    <source>
        <dbReference type="Proteomes" id="UP000886595"/>
    </source>
</evidence>
<keyword evidence="1" id="KW-1133">Transmembrane helix</keyword>
<sequence>MNRSKTEMFTAGLNNVETLNLSSLGFTIGSMPIRYLGLPLMHRKLRLSDYRPLLEKISGNFNSWSAKALTFAGRRQLISSVIYGMINFWASAFILPKGCIKTIEGLCSRFLWGGSETKKCISKVSWNIVCLPKTEGGLGLRDIGRWNKTLCLKLIWFLFSNADSLWAEWTREYRLKGENFWAIDESKTTSST</sequence>
<organism evidence="2 3">
    <name type="scientific">Brassica carinata</name>
    <name type="common">Ethiopian mustard</name>
    <name type="synonym">Abyssinian cabbage</name>
    <dbReference type="NCBI Taxonomy" id="52824"/>
    <lineage>
        <taxon>Eukaryota</taxon>
        <taxon>Viridiplantae</taxon>
        <taxon>Streptophyta</taxon>
        <taxon>Embryophyta</taxon>
        <taxon>Tracheophyta</taxon>
        <taxon>Spermatophyta</taxon>
        <taxon>Magnoliopsida</taxon>
        <taxon>eudicotyledons</taxon>
        <taxon>Gunneridae</taxon>
        <taxon>Pentapetalae</taxon>
        <taxon>rosids</taxon>
        <taxon>malvids</taxon>
        <taxon>Brassicales</taxon>
        <taxon>Brassicaceae</taxon>
        <taxon>Brassiceae</taxon>
        <taxon>Brassica</taxon>
    </lineage>
</organism>